<keyword evidence="1" id="KW-1133">Transmembrane helix</keyword>
<protein>
    <submittedName>
        <fullName evidence="2">Uncharacterized protein</fullName>
    </submittedName>
</protein>
<keyword evidence="1" id="KW-0812">Transmembrane</keyword>
<dbReference type="AlphaFoldDB" id="Q1ZSY0"/>
<proteinExistence type="predicted"/>
<dbReference type="Proteomes" id="UP000001603">
    <property type="component" value="Unassembled WGS sequence"/>
</dbReference>
<comment type="caution">
    <text evidence="2">The sequence shown here is derived from an EMBL/GenBank/DDBJ whole genome shotgun (WGS) entry which is preliminary data.</text>
</comment>
<accession>Q1ZSY0</accession>
<gene>
    <name evidence="2" type="ORF">VAS14_03988</name>
</gene>
<sequence>MAYEFTRRDEDSLVISYLIIQFDTELLGIAIALDHKQLKPQ</sequence>
<evidence type="ECO:0000313" key="2">
    <source>
        <dbReference type="EMBL" id="EAS64847.1"/>
    </source>
</evidence>
<dbReference type="HOGENOM" id="CLU_3274240_0_0_6"/>
<evidence type="ECO:0000313" key="3">
    <source>
        <dbReference type="Proteomes" id="UP000001603"/>
    </source>
</evidence>
<name>Q1ZSY0_PHOAS</name>
<feature type="transmembrane region" description="Helical" evidence="1">
    <location>
        <begin position="12"/>
        <end position="33"/>
    </location>
</feature>
<evidence type="ECO:0000256" key="1">
    <source>
        <dbReference type="SAM" id="Phobius"/>
    </source>
</evidence>
<reference evidence="2 3" key="1">
    <citation type="journal article" date="2009" name="Proc. Natl. Acad. Sci. U.S.A.">
        <title>The genomic basis of trophic strategy in marine bacteria.</title>
        <authorList>
            <person name="Lauro F.M."/>
            <person name="McDougald D."/>
            <person name="Thomas T."/>
            <person name="Williams T.J."/>
            <person name="Egan S."/>
            <person name="Rice S."/>
            <person name="DeMaere M.Z."/>
            <person name="Ting L."/>
            <person name="Ertan H."/>
            <person name="Johnson J."/>
            <person name="Ferriera S."/>
            <person name="Lapidus A."/>
            <person name="Anderson I."/>
            <person name="Kyrpides N."/>
            <person name="Munk A.C."/>
            <person name="Detter C."/>
            <person name="Han C.S."/>
            <person name="Brown M.V."/>
            <person name="Robb F.T."/>
            <person name="Kjelleberg S."/>
            <person name="Cavicchioli R."/>
        </authorList>
    </citation>
    <scope>NUCLEOTIDE SEQUENCE [LARGE SCALE GENOMIC DNA]</scope>
    <source>
        <strain evidence="2 3">S14</strain>
    </source>
</reference>
<organism evidence="2 3">
    <name type="scientific">Photobacterium angustum (strain S14 / CCUG 15956)</name>
    <name type="common">Vibrio sp. (strain S14 / CCUG 15956)</name>
    <dbReference type="NCBI Taxonomy" id="314292"/>
    <lineage>
        <taxon>Bacteria</taxon>
        <taxon>Pseudomonadati</taxon>
        <taxon>Pseudomonadota</taxon>
        <taxon>Gammaproteobacteria</taxon>
        <taxon>Vibrionales</taxon>
        <taxon>Vibrionaceae</taxon>
        <taxon>Photobacterium</taxon>
    </lineage>
</organism>
<dbReference type="EMBL" id="AAOJ01000002">
    <property type="protein sequence ID" value="EAS64847.1"/>
    <property type="molecule type" value="Genomic_DNA"/>
</dbReference>
<keyword evidence="1" id="KW-0472">Membrane</keyword>